<name>A0A3A3FPP3_9BURK</name>
<proteinExistence type="predicted"/>
<dbReference type="EMBL" id="QYUO01000001">
    <property type="protein sequence ID" value="RJF97430.1"/>
    <property type="molecule type" value="Genomic_DNA"/>
</dbReference>
<dbReference type="RefSeq" id="WP_119767381.1">
    <property type="nucleotide sequence ID" value="NZ_QYUO01000001.1"/>
</dbReference>
<accession>A0A3A3FPP3</accession>
<dbReference type="InterPro" id="IPR022191">
    <property type="entry name" value="DUF3717"/>
</dbReference>
<gene>
    <name evidence="1" type="ORF">D3871_01945</name>
</gene>
<evidence type="ECO:0000313" key="1">
    <source>
        <dbReference type="EMBL" id="RJF97430.1"/>
    </source>
</evidence>
<dbReference type="AlphaFoldDB" id="A0A3A3FPP3"/>
<protein>
    <submittedName>
        <fullName evidence="1">DUF3717 domain-containing protein</fullName>
    </submittedName>
</protein>
<keyword evidence="2" id="KW-1185">Reference proteome</keyword>
<organism evidence="1 2">
    <name type="scientific">Noviherbaspirillum saxi</name>
    <dbReference type="NCBI Taxonomy" id="2320863"/>
    <lineage>
        <taxon>Bacteria</taxon>
        <taxon>Pseudomonadati</taxon>
        <taxon>Pseudomonadota</taxon>
        <taxon>Betaproteobacteria</taxon>
        <taxon>Burkholderiales</taxon>
        <taxon>Oxalobacteraceae</taxon>
        <taxon>Noviherbaspirillum</taxon>
    </lineage>
</organism>
<sequence>MDITLPELEQAINYWRALRPSSGEERALSPEVNLLATVYAIMIFNKAHAVPLDSLDQPVRQLLDNWREKKV</sequence>
<comment type="caution">
    <text evidence="1">The sequence shown here is derived from an EMBL/GenBank/DDBJ whole genome shotgun (WGS) entry which is preliminary data.</text>
</comment>
<reference evidence="2" key="1">
    <citation type="submission" date="2018-09" db="EMBL/GenBank/DDBJ databases">
        <authorList>
            <person name="Zhu H."/>
        </authorList>
    </citation>
    <scope>NUCLEOTIDE SEQUENCE [LARGE SCALE GENOMIC DNA]</scope>
    <source>
        <strain evidence="2">K1R23-30</strain>
    </source>
</reference>
<evidence type="ECO:0000313" key="2">
    <source>
        <dbReference type="Proteomes" id="UP000265955"/>
    </source>
</evidence>
<dbReference type="Proteomes" id="UP000265955">
    <property type="component" value="Unassembled WGS sequence"/>
</dbReference>
<dbReference type="OrthoDB" id="8778662at2"/>
<dbReference type="Pfam" id="PF12512">
    <property type="entry name" value="DUF3717"/>
    <property type="match status" value="1"/>
</dbReference>